<name>A0A6P1NY13_9BACT</name>
<keyword evidence="4" id="KW-1185">Reference proteome</keyword>
<sequence>MKKMRHTWSLLAMSLALVFTACQKEEAPAPDSIEFASAEYQLPDLQDLETPEISIGSETAPFTCTPLENQREKLEALKKALQSLHLDQNQRTAIKGFVQQHHACIAQHLAALQNLHQNLLQRANAQREAYVKAYKAGEITKAQLEEKLTTLRATLKEQMAKHEVKERQMRLLRKCRQELLQKIESVLSQEQLQKWNTWKSRLG</sequence>
<dbReference type="RefSeq" id="WP_160689579.1">
    <property type="nucleotide sequence ID" value="NZ_CP047897.1"/>
</dbReference>
<reference evidence="3 4" key="1">
    <citation type="submission" date="2020-01" db="EMBL/GenBank/DDBJ databases">
        <authorList>
            <person name="Kim M."/>
        </authorList>
    </citation>
    <scope>NUCLEOTIDE SEQUENCE [LARGE SCALE GENOMIC DNA]</scope>
    <source>
        <strain evidence="3 4">BT10</strain>
    </source>
</reference>
<accession>A0A6P1NY13</accession>
<organism evidence="3 4">
    <name type="scientific">Nibribacter ruber</name>
    <dbReference type="NCBI Taxonomy" id="2698458"/>
    <lineage>
        <taxon>Bacteria</taxon>
        <taxon>Pseudomonadati</taxon>
        <taxon>Bacteroidota</taxon>
        <taxon>Cytophagia</taxon>
        <taxon>Cytophagales</taxon>
        <taxon>Hymenobacteraceae</taxon>
        <taxon>Nibribacter</taxon>
    </lineage>
</organism>
<evidence type="ECO:0000256" key="1">
    <source>
        <dbReference type="SAM" id="Coils"/>
    </source>
</evidence>
<protein>
    <submittedName>
        <fullName evidence="3">Uncharacterized protein</fullName>
    </submittedName>
</protein>
<dbReference type="PROSITE" id="PS51257">
    <property type="entry name" value="PROKAR_LIPOPROTEIN"/>
    <property type="match status" value="1"/>
</dbReference>
<feature type="coiled-coil region" evidence="1">
    <location>
        <begin position="67"/>
        <end position="161"/>
    </location>
</feature>
<dbReference type="KEGG" id="nib:GU926_04925"/>
<dbReference type="Proteomes" id="UP000464214">
    <property type="component" value="Chromosome"/>
</dbReference>
<gene>
    <name evidence="3" type="ORF">GU926_04925</name>
</gene>
<dbReference type="AlphaFoldDB" id="A0A6P1NY13"/>
<feature type="chain" id="PRO_5027076366" evidence="2">
    <location>
        <begin position="24"/>
        <end position="203"/>
    </location>
</feature>
<dbReference type="EMBL" id="CP047897">
    <property type="protein sequence ID" value="QHL86815.1"/>
    <property type="molecule type" value="Genomic_DNA"/>
</dbReference>
<keyword evidence="1" id="KW-0175">Coiled coil</keyword>
<evidence type="ECO:0000313" key="4">
    <source>
        <dbReference type="Proteomes" id="UP000464214"/>
    </source>
</evidence>
<feature type="signal peptide" evidence="2">
    <location>
        <begin position="1"/>
        <end position="23"/>
    </location>
</feature>
<evidence type="ECO:0000256" key="2">
    <source>
        <dbReference type="SAM" id="SignalP"/>
    </source>
</evidence>
<keyword evidence="2" id="KW-0732">Signal</keyword>
<evidence type="ECO:0000313" key="3">
    <source>
        <dbReference type="EMBL" id="QHL86815.1"/>
    </source>
</evidence>
<proteinExistence type="predicted"/>